<evidence type="ECO:0000256" key="9">
    <source>
        <dbReference type="SAM" id="MobiDB-lite"/>
    </source>
</evidence>
<evidence type="ECO:0000256" key="8">
    <source>
        <dbReference type="PIRSR" id="PIRSR602401-1"/>
    </source>
</evidence>
<proteinExistence type="inferred from homology"/>
<organism evidence="10 11">
    <name type="scientific">Streptomyces venezuelae</name>
    <dbReference type="NCBI Taxonomy" id="54571"/>
    <lineage>
        <taxon>Bacteria</taxon>
        <taxon>Bacillati</taxon>
        <taxon>Actinomycetota</taxon>
        <taxon>Actinomycetes</taxon>
        <taxon>Kitasatosporales</taxon>
        <taxon>Streptomycetaceae</taxon>
        <taxon>Streptomyces</taxon>
    </lineage>
</organism>
<keyword evidence="5" id="KW-0560">Oxidoreductase</keyword>
<accession>A0A5P2DBJ8</accession>
<dbReference type="GO" id="GO:0016705">
    <property type="term" value="F:oxidoreductase activity, acting on paired donors, with incorporation or reduction of molecular oxygen"/>
    <property type="evidence" value="ECO:0007669"/>
    <property type="project" value="InterPro"/>
</dbReference>
<evidence type="ECO:0000256" key="1">
    <source>
        <dbReference type="ARBA" id="ARBA00001971"/>
    </source>
</evidence>
<comment type="similarity">
    <text evidence="2">Belongs to the cytochrome P450 family.</text>
</comment>
<dbReference type="Proteomes" id="UP000325211">
    <property type="component" value="Chromosome"/>
</dbReference>
<gene>
    <name evidence="10" type="ORF">DEJ50_02575</name>
</gene>
<protein>
    <submittedName>
        <fullName evidence="10">Cytochrome P450</fullName>
    </submittedName>
</protein>
<dbReference type="GO" id="GO:0016125">
    <property type="term" value="P:sterol metabolic process"/>
    <property type="evidence" value="ECO:0007669"/>
    <property type="project" value="TreeGrafter"/>
</dbReference>
<dbReference type="GO" id="GO:0004497">
    <property type="term" value="F:monooxygenase activity"/>
    <property type="evidence" value="ECO:0007669"/>
    <property type="project" value="UniProtKB-KW"/>
</dbReference>
<dbReference type="PANTHER" id="PTHR24286:SF24">
    <property type="entry name" value="LANOSTEROL 14-ALPHA DEMETHYLASE"/>
    <property type="match status" value="1"/>
</dbReference>
<evidence type="ECO:0000256" key="7">
    <source>
        <dbReference type="ARBA" id="ARBA00023033"/>
    </source>
</evidence>
<dbReference type="Gene3D" id="1.10.630.10">
    <property type="entry name" value="Cytochrome P450"/>
    <property type="match status" value="1"/>
</dbReference>
<evidence type="ECO:0000256" key="3">
    <source>
        <dbReference type="ARBA" id="ARBA00022617"/>
    </source>
</evidence>
<dbReference type="SUPFAM" id="SSF48264">
    <property type="entry name" value="Cytochrome P450"/>
    <property type="match status" value="1"/>
</dbReference>
<keyword evidence="6 8" id="KW-0408">Iron</keyword>
<dbReference type="PANTHER" id="PTHR24286">
    <property type="entry name" value="CYTOCHROME P450 26"/>
    <property type="match status" value="1"/>
</dbReference>
<evidence type="ECO:0000313" key="11">
    <source>
        <dbReference type="Proteomes" id="UP000325211"/>
    </source>
</evidence>
<dbReference type="GO" id="GO:0020037">
    <property type="term" value="F:heme binding"/>
    <property type="evidence" value="ECO:0007669"/>
    <property type="project" value="InterPro"/>
</dbReference>
<dbReference type="InterPro" id="IPR001128">
    <property type="entry name" value="Cyt_P450"/>
</dbReference>
<evidence type="ECO:0000256" key="6">
    <source>
        <dbReference type="ARBA" id="ARBA00023004"/>
    </source>
</evidence>
<evidence type="ECO:0000256" key="4">
    <source>
        <dbReference type="ARBA" id="ARBA00022723"/>
    </source>
</evidence>
<dbReference type="AlphaFoldDB" id="A0A5P2DBJ8"/>
<name>A0A5P2DBJ8_STRVZ</name>
<feature type="region of interest" description="Disordered" evidence="9">
    <location>
        <begin position="423"/>
        <end position="444"/>
    </location>
</feature>
<evidence type="ECO:0000313" key="10">
    <source>
        <dbReference type="EMBL" id="QES52103.1"/>
    </source>
</evidence>
<keyword evidence="3 8" id="KW-0349">Heme</keyword>
<dbReference type="GO" id="GO:0005506">
    <property type="term" value="F:iron ion binding"/>
    <property type="evidence" value="ECO:0007669"/>
    <property type="project" value="InterPro"/>
</dbReference>
<feature type="compositionally biased region" description="Basic residues" evidence="9">
    <location>
        <begin position="432"/>
        <end position="444"/>
    </location>
</feature>
<dbReference type="Pfam" id="PF00067">
    <property type="entry name" value="p450"/>
    <property type="match status" value="1"/>
</dbReference>
<evidence type="ECO:0000256" key="2">
    <source>
        <dbReference type="ARBA" id="ARBA00010617"/>
    </source>
</evidence>
<dbReference type="InterPro" id="IPR002401">
    <property type="entry name" value="Cyt_P450_E_grp-I"/>
</dbReference>
<feature type="binding site" description="axial binding residue" evidence="8">
    <location>
        <position position="366"/>
    </location>
    <ligand>
        <name>heme</name>
        <dbReference type="ChEBI" id="CHEBI:30413"/>
    </ligand>
    <ligandPart>
        <name>Fe</name>
        <dbReference type="ChEBI" id="CHEBI:18248"/>
    </ligandPart>
</feature>
<dbReference type="PRINTS" id="PR00463">
    <property type="entry name" value="EP450I"/>
</dbReference>
<dbReference type="InterPro" id="IPR036396">
    <property type="entry name" value="Cyt_P450_sf"/>
</dbReference>
<comment type="cofactor">
    <cofactor evidence="1 8">
        <name>heme</name>
        <dbReference type="ChEBI" id="CHEBI:30413"/>
    </cofactor>
</comment>
<reference evidence="10 11" key="1">
    <citation type="submission" date="2018-05" db="EMBL/GenBank/DDBJ databases">
        <title>Streptomyces venezuelae.</title>
        <authorList>
            <person name="Kim W."/>
            <person name="Lee N."/>
            <person name="Cho B.-K."/>
        </authorList>
    </citation>
    <scope>NUCLEOTIDE SEQUENCE [LARGE SCALE GENOMIC DNA]</scope>
    <source>
        <strain evidence="10 11">ATCC 21782</strain>
    </source>
</reference>
<dbReference type="CDD" id="cd11067">
    <property type="entry name" value="CYP152"/>
    <property type="match status" value="1"/>
</dbReference>
<dbReference type="OrthoDB" id="9764248at2"/>
<keyword evidence="7" id="KW-0503">Monooxygenase</keyword>
<sequence>MTDSTVSLLAHGYAWAPDLRRAHHGAELVRTRLLGRPAVLLHGPAAVAFFYDEDHVLRHGALPRPVPETLFGRGAVHTLDGAPHRARKQLFVSLLMPPAAVTALADRVAADWDAAVPGWAGRRVVLFDEVSTILAQAVCDRSGLPVPDDAAREIAEDCIAMVEGFATPGPRHRRAVRARRRQEAALVRAVRDVRGEGPHADGLFAPSRHAGLAGSALETIARYRTPDGTPLDARLAAVELLNIIRPTVAVTWFAVFAAHALHRDPAARDLLRTGGPAHARAFAHEVRRFYPFVPFVGGLAARDTVFDGAPISAGTLILLDVYGHHHDPDLWEEPYRFDPVRFLGREPAHDALIPQGGGDARTGHRCPGEDITVALLGTLSRALADLDPAVATVPDQDLSIPLGRIPTRPRSGYLIDIDTDIDHVRPPDVRQPRRHHAPRIPRHP</sequence>
<evidence type="ECO:0000256" key="5">
    <source>
        <dbReference type="ARBA" id="ARBA00023002"/>
    </source>
</evidence>
<dbReference type="EMBL" id="CP029190">
    <property type="protein sequence ID" value="QES52103.1"/>
    <property type="molecule type" value="Genomic_DNA"/>
</dbReference>
<keyword evidence="4 8" id="KW-0479">Metal-binding</keyword>